<gene>
    <name evidence="19" type="ORF">FSP39_024446</name>
</gene>
<keyword evidence="10 17" id="KW-0472">Membrane</keyword>
<keyword evidence="3" id="KW-0140">cGMP</keyword>
<feature type="region of interest" description="Disordered" evidence="16">
    <location>
        <begin position="754"/>
        <end position="819"/>
    </location>
</feature>
<dbReference type="PANTHER" id="PTHR45638:SF1">
    <property type="entry name" value="CYCLIC NUCLEOTIDE-GATED ION CHANNEL SUBUNIT B, ISOFORM A"/>
    <property type="match status" value="1"/>
</dbReference>
<dbReference type="InterPro" id="IPR005821">
    <property type="entry name" value="Ion_trans_dom"/>
</dbReference>
<keyword evidence="7 17" id="KW-1133">Transmembrane helix</keyword>
<dbReference type="GO" id="GO:0005222">
    <property type="term" value="F:intracellularly cAMP-activated cation channel activity"/>
    <property type="evidence" value="ECO:0007669"/>
    <property type="project" value="TreeGrafter"/>
</dbReference>
<comment type="catalytic activity">
    <reaction evidence="15">
        <text>Na(+)(in) = Na(+)(out)</text>
        <dbReference type="Rhea" id="RHEA:34963"/>
        <dbReference type="ChEBI" id="CHEBI:29101"/>
    </reaction>
</comment>
<dbReference type="PROSITE" id="PS50042">
    <property type="entry name" value="CNMP_BINDING_3"/>
    <property type="match status" value="1"/>
</dbReference>
<dbReference type="GO" id="GO:0005223">
    <property type="term" value="F:intracellularly cGMP-activated cation channel activity"/>
    <property type="evidence" value="ECO:0007669"/>
    <property type="project" value="TreeGrafter"/>
</dbReference>
<dbReference type="PROSITE" id="PS00888">
    <property type="entry name" value="CNMP_BINDING_1"/>
    <property type="match status" value="1"/>
</dbReference>
<keyword evidence="5 17" id="KW-0812">Transmembrane</keyword>
<evidence type="ECO:0000256" key="17">
    <source>
        <dbReference type="SAM" id="Phobius"/>
    </source>
</evidence>
<dbReference type="SUPFAM" id="SSF81324">
    <property type="entry name" value="Voltage-gated potassium channels"/>
    <property type="match status" value="1"/>
</dbReference>
<feature type="transmembrane region" description="Helical" evidence="17">
    <location>
        <begin position="191"/>
        <end position="213"/>
    </location>
</feature>
<keyword evidence="11" id="KW-1071">Ligand-gated ion channel</keyword>
<dbReference type="FunFam" id="1.10.287.630:FF:000001">
    <property type="entry name" value="Cyclic nucleotide-gated channel alpha 3"/>
    <property type="match status" value="1"/>
</dbReference>
<organism evidence="19 20">
    <name type="scientific">Pinctada imbricata</name>
    <name type="common">Atlantic pearl-oyster</name>
    <name type="synonym">Pinctada martensii</name>
    <dbReference type="NCBI Taxonomy" id="66713"/>
    <lineage>
        <taxon>Eukaryota</taxon>
        <taxon>Metazoa</taxon>
        <taxon>Spiralia</taxon>
        <taxon>Lophotrochozoa</taxon>
        <taxon>Mollusca</taxon>
        <taxon>Bivalvia</taxon>
        <taxon>Autobranchia</taxon>
        <taxon>Pteriomorphia</taxon>
        <taxon>Pterioida</taxon>
        <taxon>Pterioidea</taxon>
        <taxon>Pteriidae</taxon>
        <taxon>Pinctada</taxon>
    </lineage>
</organism>
<evidence type="ECO:0000256" key="8">
    <source>
        <dbReference type="ARBA" id="ARBA00022992"/>
    </source>
</evidence>
<evidence type="ECO:0000256" key="13">
    <source>
        <dbReference type="ARBA" id="ARBA00023305"/>
    </source>
</evidence>
<evidence type="ECO:0000256" key="12">
    <source>
        <dbReference type="ARBA" id="ARBA00023303"/>
    </source>
</evidence>
<keyword evidence="6" id="KW-0547">Nucleotide-binding</keyword>
<dbReference type="CDD" id="cd00038">
    <property type="entry name" value="CAP_ED"/>
    <property type="match status" value="1"/>
</dbReference>
<keyword evidence="8" id="KW-0142">cGMP-binding</keyword>
<keyword evidence="13" id="KW-0844">Vision</keyword>
<dbReference type="Proteomes" id="UP001186944">
    <property type="component" value="Unassembled WGS sequence"/>
</dbReference>
<evidence type="ECO:0000259" key="18">
    <source>
        <dbReference type="PROSITE" id="PS50042"/>
    </source>
</evidence>
<evidence type="ECO:0000256" key="4">
    <source>
        <dbReference type="ARBA" id="ARBA00022606"/>
    </source>
</evidence>
<feature type="transmembrane region" description="Helical" evidence="17">
    <location>
        <begin position="262"/>
        <end position="281"/>
    </location>
</feature>
<evidence type="ECO:0000256" key="3">
    <source>
        <dbReference type="ARBA" id="ARBA00022535"/>
    </source>
</evidence>
<accession>A0AA88XJI5</accession>
<keyword evidence="9" id="KW-0406">Ion transport</keyword>
<dbReference type="GO" id="GO:0017071">
    <property type="term" value="C:intracellular cyclic nucleotide activated cation channel complex"/>
    <property type="evidence" value="ECO:0007669"/>
    <property type="project" value="TreeGrafter"/>
</dbReference>
<evidence type="ECO:0000256" key="9">
    <source>
        <dbReference type="ARBA" id="ARBA00023065"/>
    </source>
</evidence>
<evidence type="ECO:0000256" key="14">
    <source>
        <dbReference type="ARBA" id="ARBA00034430"/>
    </source>
</evidence>
<dbReference type="GO" id="GO:0005886">
    <property type="term" value="C:plasma membrane"/>
    <property type="evidence" value="ECO:0007669"/>
    <property type="project" value="TreeGrafter"/>
</dbReference>
<evidence type="ECO:0000256" key="10">
    <source>
        <dbReference type="ARBA" id="ARBA00023136"/>
    </source>
</evidence>
<keyword evidence="12" id="KW-0407">Ion channel</keyword>
<evidence type="ECO:0000256" key="5">
    <source>
        <dbReference type="ARBA" id="ARBA00022692"/>
    </source>
</evidence>
<dbReference type="FunFam" id="2.60.120.10:FF:000020">
    <property type="entry name" value="Cyclic nucleotide-gated channel beta 3"/>
    <property type="match status" value="1"/>
</dbReference>
<dbReference type="PANTHER" id="PTHR45638">
    <property type="entry name" value="CYCLIC NUCLEOTIDE-GATED CATION CHANNEL SUBUNIT A"/>
    <property type="match status" value="1"/>
</dbReference>
<keyword evidence="2" id="KW-0813">Transport</keyword>
<dbReference type="InterPro" id="IPR050866">
    <property type="entry name" value="CNG_cation_channel"/>
</dbReference>
<evidence type="ECO:0000313" key="20">
    <source>
        <dbReference type="Proteomes" id="UP001186944"/>
    </source>
</evidence>
<feature type="non-terminal residue" evidence="19">
    <location>
        <position position="1"/>
    </location>
</feature>
<comment type="caution">
    <text evidence="19">The sequence shown here is derived from an EMBL/GenBank/DDBJ whole genome shotgun (WGS) entry which is preliminary data.</text>
</comment>
<dbReference type="InterPro" id="IPR018488">
    <property type="entry name" value="cNMP-bd_CS"/>
</dbReference>
<evidence type="ECO:0000256" key="11">
    <source>
        <dbReference type="ARBA" id="ARBA00023286"/>
    </source>
</evidence>
<feature type="region of interest" description="Disordered" evidence="16">
    <location>
        <begin position="1"/>
        <end position="32"/>
    </location>
</feature>
<dbReference type="Gene3D" id="2.60.120.10">
    <property type="entry name" value="Jelly Rolls"/>
    <property type="match status" value="1"/>
</dbReference>
<sequence>QLSPLPSGSDNFNFNGNSLPPPSPGFYGNGFDLHPPPSPGLLSTNSAWSELGKLHSRRSSYGDFSMDSMGNRTCADTMSNVSSSLSQYLHDLVRAFSSRTEKIKETTVQPPTPSSLSEYDAFSDANSAISNPEDLQRTHRINSFIPGEFAQPEHTETENNRYYMDWGCCKSRAPKFCRWLKFPNILEPQSKLYMCWLALVTACFMYNAWAIPLRGVFPYQTKDNISYWLACDYFCDLIYLLDILVFKPRVTFLNHGITEFDFLSLLPLDLFYLLTGVVPWLRLPRVLKIQTFWEFYERCDQAVRSAHILRIIKTMTYMLFLIHVETCGYYAVSVYEGIGTNRWVYSGEGIAYIRCFYLATKTATSIGNNPHPTNTLEYIFMTVYWVSGVFVFALLIGQIRDIAEAAGRVKALYNKRMDAALWYVKSLNLPKETQDKVRTWFVYNWQQQKIIDEKQLMDTLPKNLRTDLAIQVHFNTLSKVKLFQDCDKSLLLDLVLKLKAILYLPGDFVCRKGEVGKEMYIVSQGLVEVLGGPDNSVVLATLKEGSVFGEISLLALGGEGNRRTADVRCKGFTNLFVLLKEDFEAAMSEYPEAHKHMKKRAKKLLRQNARLKKISDDTTATSKVEEIIKQSVHTETPKMVKTVIQVLNPESQVGKKLRAKSYDSNMVEHSTLPNMSLPHIKIKSESDMEETSASNKEEITPTENKLELKKPKRSQSLPMPTDQEVEDFFDEILAVEVIPSSDFDELQAQELKRQLSLEDHHEPMTEVKKGNLKRDDTLQTENSEESADSGVQVFKATSPTESSSKTTSNQDSKESFLSNDTADVFKDTKSWVANQNKELELSKTDEYLNRIFEESLDLDKEIQELKDVLEETGTCCE</sequence>
<dbReference type="Pfam" id="PF00520">
    <property type="entry name" value="Ion_trans"/>
    <property type="match status" value="1"/>
</dbReference>
<keyword evidence="20" id="KW-1185">Reference proteome</keyword>
<dbReference type="SUPFAM" id="SSF51206">
    <property type="entry name" value="cAMP-binding domain-like"/>
    <property type="match status" value="1"/>
</dbReference>
<dbReference type="GO" id="GO:0030553">
    <property type="term" value="F:cGMP binding"/>
    <property type="evidence" value="ECO:0007669"/>
    <property type="project" value="UniProtKB-KW"/>
</dbReference>
<dbReference type="InterPro" id="IPR014710">
    <property type="entry name" value="RmlC-like_jellyroll"/>
</dbReference>
<evidence type="ECO:0000256" key="15">
    <source>
        <dbReference type="ARBA" id="ARBA00036239"/>
    </source>
</evidence>
<dbReference type="FunFam" id="1.10.287.70:FF:000072">
    <property type="entry name" value="Cyclic nucleotide gated channel beta 3"/>
    <property type="match status" value="1"/>
</dbReference>
<dbReference type="Pfam" id="PF00027">
    <property type="entry name" value="cNMP_binding"/>
    <property type="match status" value="1"/>
</dbReference>
<keyword evidence="4" id="KW-0716">Sensory transduction</keyword>
<proteinExistence type="predicted"/>
<feature type="compositionally biased region" description="Basic and acidic residues" evidence="16">
    <location>
        <begin position="754"/>
        <end position="777"/>
    </location>
</feature>
<feature type="compositionally biased region" description="Basic and acidic residues" evidence="16">
    <location>
        <begin position="695"/>
        <end position="709"/>
    </location>
</feature>
<comment type="catalytic activity">
    <reaction evidence="14">
        <text>K(+)(in) = K(+)(out)</text>
        <dbReference type="Rhea" id="RHEA:29463"/>
        <dbReference type="ChEBI" id="CHEBI:29103"/>
    </reaction>
</comment>
<dbReference type="InterPro" id="IPR000595">
    <property type="entry name" value="cNMP-bd_dom"/>
</dbReference>
<feature type="domain" description="Cyclic nucleotide-binding" evidence="18">
    <location>
        <begin position="482"/>
        <end position="587"/>
    </location>
</feature>
<dbReference type="AlphaFoldDB" id="A0AA88XJI5"/>
<evidence type="ECO:0000256" key="16">
    <source>
        <dbReference type="SAM" id="MobiDB-lite"/>
    </source>
</evidence>
<dbReference type="PROSITE" id="PS00889">
    <property type="entry name" value="CNMP_BINDING_2"/>
    <property type="match status" value="1"/>
</dbReference>
<dbReference type="SMART" id="SM00100">
    <property type="entry name" value="cNMP"/>
    <property type="match status" value="1"/>
</dbReference>
<dbReference type="Gene3D" id="1.10.287.70">
    <property type="match status" value="1"/>
</dbReference>
<feature type="transmembrane region" description="Helical" evidence="17">
    <location>
        <begin position="378"/>
        <end position="396"/>
    </location>
</feature>
<feature type="transmembrane region" description="Helical" evidence="17">
    <location>
        <begin position="225"/>
        <end position="246"/>
    </location>
</feature>
<evidence type="ECO:0000313" key="19">
    <source>
        <dbReference type="EMBL" id="KAK3086855.1"/>
    </source>
</evidence>
<comment type="subcellular location">
    <subcellularLocation>
        <location evidence="1">Membrane</location>
        <topology evidence="1">Multi-pass membrane protein</topology>
    </subcellularLocation>
</comment>
<dbReference type="GO" id="GO:0007601">
    <property type="term" value="P:visual perception"/>
    <property type="evidence" value="ECO:0007669"/>
    <property type="project" value="UniProtKB-KW"/>
</dbReference>
<dbReference type="InterPro" id="IPR018490">
    <property type="entry name" value="cNMP-bd_dom_sf"/>
</dbReference>
<protein>
    <recommendedName>
        <fullName evidence="18">Cyclic nucleotide-binding domain-containing protein</fullName>
    </recommendedName>
</protein>
<evidence type="ECO:0000256" key="6">
    <source>
        <dbReference type="ARBA" id="ARBA00022741"/>
    </source>
</evidence>
<feature type="region of interest" description="Disordered" evidence="16">
    <location>
        <begin position="685"/>
        <end position="720"/>
    </location>
</feature>
<dbReference type="Gene3D" id="1.10.287.630">
    <property type="entry name" value="Helix hairpin bin"/>
    <property type="match status" value="1"/>
</dbReference>
<feature type="compositionally biased region" description="Low complexity" evidence="16">
    <location>
        <begin position="7"/>
        <end position="18"/>
    </location>
</feature>
<evidence type="ECO:0000256" key="7">
    <source>
        <dbReference type="ARBA" id="ARBA00022989"/>
    </source>
</evidence>
<feature type="compositionally biased region" description="Low complexity" evidence="16">
    <location>
        <begin position="797"/>
        <end position="808"/>
    </location>
</feature>
<reference evidence="19" key="1">
    <citation type="submission" date="2019-08" db="EMBL/GenBank/DDBJ databases">
        <title>The improved chromosome-level genome for the pearl oyster Pinctada fucata martensii using PacBio sequencing and Hi-C.</title>
        <authorList>
            <person name="Zheng Z."/>
        </authorList>
    </citation>
    <scope>NUCLEOTIDE SEQUENCE</scope>
    <source>
        <strain evidence="19">ZZ-2019</strain>
        <tissue evidence="19">Adductor muscle</tissue>
    </source>
</reference>
<name>A0AA88XJI5_PINIB</name>
<evidence type="ECO:0000256" key="2">
    <source>
        <dbReference type="ARBA" id="ARBA00022448"/>
    </source>
</evidence>
<evidence type="ECO:0000256" key="1">
    <source>
        <dbReference type="ARBA" id="ARBA00004141"/>
    </source>
</evidence>
<dbReference type="GO" id="GO:0044877">
    <property type="term" value="F:protein-containing complex binding"/>
    <property type="evidence" value="ECO:0007669"/>
    <property type="project" value="TreeGrafter"/>
</dbReference>
<dbReference type="EMBL" id="VSWD01000012">
    <property type="protein sequence ID" value="KAK3086855.1"/>
    <property type="molecule type" value="Genomic_DNA"/>
</dbReference>